<organism evidence="2 3">
    <name type="scientific">Alteromonas confluentis</name>
    <dbReference type="NCBI Taxonomy" id="1656094"/>
    <lineage>
        <taxon>Bacteria</taxon>
        <taxon>Pseudomonadati</taxon>
        <taxon>Pseudomonadota</taxon>
        <taxon>Gammaproteobacteria</taxon>
        <taxon>Alteromonadales</taxon>
        <taxon>Alteromonadaceae</taxon>
        <taxon>Alteromonas/Salinimonas group</taxon>
        <taxon>Alteromonas</taxon>
    </lineage>
</organism>
<evidence type="ECO:0000256" key="1">
    <source>
        <dbReference type="SAM" id="Phobius"/>
    </source>
</evidence>
<gene>
    <name evidence="2" type="ORF">BFC18_17535</name>
</gene>
<evidence type="ECO:0000313" key="3">
    <source>
        <dbReference type="Proteomes" id="UP000175691"/>
    </source>
</evidence>
<keyword evidence="1" id="KW-0812">Transmembrane</keyword>
<proteinExistence type="predicted"/>
<dbReference type="AlphaFoldDB" id="A0A1E7Z7M7"/>
<dbReference type="PROSITE" id="PS51257">
    <property type="entry name" value="PROKAR_LIPOPROTEIN"/>
    <property type="match status" value="1"/>
</dbReference>
<evidence type="ECO:0000313" key="2">
    <source>
        <dbReference type="EMBL" id="OFC69526.1"/>
    </source>
</evidence>
<dbReference type="RefSeq" id="WP_070126668.1">
    <property type="nucleotide sequence ID" value="NZ_MDHN01000039.1"/>
</dbReference>
<accession>A0A1E7Z7M7</accession>
<sequence>MLTQRGYTLLTMLITLACGLSFIVSLTSLIATMRTSQQQLLDELLLQHEMMRIVATLTTELRQSGYTGTNRQHVLATGTNVVAFQQAVELGAYSGESAKSCVLFAVDLNTNGTADNAPVNEHKGFRLKDSALESRTAGRRCGQTGWHDITDPRFVTVEHFSINLIPSQQQNVLHIELKLALKGASTIFRETQFTVVLQHGN</sequence>
<feature type="transmembrane region" description="Helical" evidence="1">
    <location>
        <begin position="6"/>
        <end position="31"/>
    </location>
</feature>
<dbReference type="InterPro" id="IPR016419">
    <property type="entry name" value="Prepilin_Pept-dep_B_prd"/>
</dbReference>
<dbReference type="STRING" id="1656094.BFC18_17535"/>
<dbReference type="OrthoDB" id="5296662at2"/>
<keyword evidence="1" id="KW-0472">Membrane</keyword>
<name>A0A1E7Z7M7_9ALTE</name>
<dbReference type="Proteomes" id="UP000175691">
    <property type="component" value="Unassembled WGS sequence"/>
</dbReference>
<evidence type="ECO:0008006" key="4">
    <source>
        <dbReference type="Google" id="ProtNLM"/>
    </source>
</evidence>
<dbReference type="PIRSF" id="PIRSF004525">
    <property type="entry name" value="Pilin_peptidase-dep_B_prd"/>
    <property type="match status" value="1"/>
</dbReference>
<reference evidence="2 3" key="1">
    <citation type="submission" date="2016-08" db="EMBL/GenBank/DDBJ databases">
        <authorList>
            <person name="Seilhamer J.J."/>
        </authorList>
    </citation>
    <scope>NUCLEOTIDE SEQUENCE [LARGE SCALE GENOMIC DNA]</scope>
    <source>
        <strain evidence="2 3">KCTC 42603</strain>
    </source>
</reference>
<keyword evidence="3" id="KW-1185">Reference proteome</keyword>
<dbReference type="EMBL" id="MDHN01000039">
    <property type="protein sequence ID" value="OFC69526.1"/>
    <property type="molecule type" value="Genomic_DNA"/>
</dbReference>
<comment type="caution">
    <text evidence="2">The sequence shown here is derived from an EMBL/GenBank/DDBJ whole genome shotgun (WGS) entry which is preliminary data.</text>
</comment>
<protein>
    <recommendedName>
        <fullName evidence="4">Prepilin peptidase dependent protein B</fullName>
    </recommendedName>
</protein>
<keyword evidence="1" id="KW-1133">Transmembrane helix</keyword>